<evidence type="ECO:0000313" key="2">
    <source>
        <dbReference type="Proteomes" id="UP000326994"/>
    </source>
</evidence>
<protein>
    <submittedName>
        <fullName evidence="1">Uncharacterized protein</fullName>
    </submittedName>
</protein>
<dbReference type="AlphaFoldDB" id="A0A5J4FZ64"/>
<accession>A0A5J4FZ64</accession>
<dbReference type="RefSeq" id="WP_151894451.1">
    <property type="nucleotide sequence ID" value="NZ_BKCF01000003.1"/>
</dbReference>
<proteinExistence type="predicted"/>
<keyword evidence="2" id="KW-1185">Reference proteome</keyword>
<evidence type="ECO:0000313" key="1">
    <source>
        <dbReference type="EMBL" id="GEQ86532.1"/>
    </source>
</evidence>
<comment type="caution">
    <text evidence="1">The sequence shown here is derived from an EMBL/GenBank/DDBJ whole genome shotgun (WGS) entry which is preliminary data.</text>
</comment>
<dbReference type="PROSITE" id="PS51257">
    <property type="entry name" value="PROKAR_LIPOPROTEIN"/>
    <property type="match status" value="1"/>
</dbReference>
<gene>
    <name evidence="1" type="ORF">ULMS_20400</name>
</gene>
<sequence>MKNLLTITALASAMAFTSCSKEASLEEQENANLTTTSQVNLNAKEQTPNEIFDTQRRGIYKGVIAAGHSQDRGVIWINVENNGEYSAYAEMEGGEIIDYTSQGDYSQETTDQSFNFIANNSSFILDLSQVKARVTNASINNELYFIEITKETSTRRSSVLTGTFSDPENPFFSGTWNLTTTGETTGGAFGEEYFDQLIVTYNGYMFTDNNFENFDVCTLVDYLPGADVDSVLAGGQTSDLSGPITWHLVRDAALIGDYTNEGCTGATSGTFSWSDANEAYDGVILLD</sequence>
<dbReference type="OrthoDB" id="1448840at2"/>
<organism evidence="1 2">
    <name type="scientific">Patiriisocius marinistellae</name>
    <dbReference type="NCBI Taxonomy" id="2494560"/>
    <lineage>
        <taxon>Bacteria</taxon>
        <taxon>Pseudomonadati</taxon>
        <taxon>Bacteroidota</taxon>
        <taxon>Flavobacteriia</taxon>
        <taxon>Flavobacteriales</taxon>
        <taxon>Flavobacteriaceae</taxon>
        <taxon>Patiriisocius</taxon>
    </lineage>
</organism>
<dbReference type="Proteomes" id="UP000326994">
    <property type="component" value="Unassembled WGS sequence"/>
</dbReference>
<reference evidence="1 2" key="1">
    <citation type="submission" date="2019-08" db="EMBL/GenBank/DDBJ databases">
        <title>Ulvibacter marinistellae sp. nov., isolated from a starfish, Patiria pectinifera.</title>
        <authorList>
            <person name="Kawano K."/>
            <person name="Ushijima N."/>
            <person name="Kihara M."/>
            <person name="Itoh H."/>
        </authorList>
    </citation>
    <scope>NUCLEOTIDE SEQUENCE [LARGE SCALE GENOMIC DNA]</scope>
    <source>
        <strain evidence="1 2">KK4</strain>
    </source>
</reference>
<name>A0A5J4FZ64_9FLAO</name>
<dbReference type="EMBL" id="BKCF01000003">
    <property type="protein sequence ID" value="GEQ86532.1"/>
    <property type="molecule type" value="Genomic_DNA"/>
</dbReference>